<dbReference type="PANTHER" id="PTHR10527">
    <property type="entry name" value="IMPORTIN BETA"/>
    <property type="match status" value="1"/>
</dbReference>
<dbReference type="GO" id="GO:0005737">
    <property type="term" value="C:cytoplasm"/>
    <property type="evidence" value="ECO:0007669"/>
    <property type="project" value="UniProtKB-SubCell"/>
</dbReference>
<evidence type="ECO:0000256" key="3">
    <source>
        <dbReference type="ARBA" id="ARBA00022490"/>
    </source>
</evidence>
<evidence type="ECO:0000256" key="1">
    <source>
        <dbReference type="ARBA" id="ARBA00004496"/>
    </source>
</evidence>
<dbReference type="Proteomes" id="UP000245207">
    <property type="component" value="Unassembled WGS sequence"/>
</dbReference>
<proteinExistence type="predicted"/>
<dbReference type="InterPro" id="IPR041653">
    <property type="entry name" value="Importin_rep_4"/>
</dbReference>
<comment type="subcellular location">
    <subcellularLocation>
        <location evidence="1">Cytoplasm</location>
    </subcellularLocation>
</comment>
<dbReference type="InterPro" id="IPR058584">
    <property type="entry name" value="IMB1_TNPO1-like_TPR"/>
</dbReference>
<evidence type="ECO:0000313" key="8">
    <source>
        <dbReference type="EMBL" id="PWA63293.1"/>
    </source>
</evidence>
<keyword evidence="4" id="KW-0677">Repeat</keyword>
<dbReference type="Pfam" id="PF02985">
    <property type="entry name" value="HEAT"/>
    <property type="match status" value="1"/>
</dbReference>
<keyword evidence="9" id="KW-1185">Reference proteome</keyword>
<sequence>MSTNNSQRSQAESLFNFSKIHHPEPLALKLSQILHSSPLPEHRAFSAVLLRRVLTHSDDQHTLQQRVLYNSLSESAKTAIKASLLECVKKEEVKSVCKKICDTVSDLAVLVVGENGWVELLPFMFGCVCLEKTSDRDKFHDLLPLMMMTLTEALNSGEESTAQDALELLIELAGTEPRFLRKSIVEVVGAMLQIAEAESLEEGTKHLAVEFVVTLAEARERAPGMIRKLPQFIKRLFEVLMKMLLDVEDDPAWHSAEIEHEDAGESSNYSAGQEYLDRLSISLGGNTIVPVISEIFPAYLAAPEWQKHHAALIALAQIAEGCSKVMTKNLEHVVSMIINSFQDAHPRARWAAINAVGQLSTDLGPDLQNQYHGLVLPALASAMDDFHNPRVQAHAASAVLNFSENCTPELLNPYLDGIVGKLLVLLQNPKQMVQEGALTALASVADSSQAHFQKYYDAVMPYLKAILMNATDKANRMLRAKSMECISLVGMAVGKDKFRDDAKQVMDVLLSLQGSQLETDDPTISYMLQAWARLCKCLGQDFLPYMNVVMPPLLHSAQLKPDVTITSADSDADVDESDDESIETIQLGDKRIGIKTSVLEEKATACNMLCCYADELKEGFFPWIDQVEYPYLLSHVFVAPILVPLLKFYFHEEVRKAAVSAMPELLRSAKLAVEKGQSQGRNESYVKQLSDYIIPALIEALHKEPETEICASMLDAINECVQVCIIYFSNYIVLNSFKDSHPRVRWAAINAVGQLSTDLGPDLQNQYHGLVLPALASAMDDFHNPRVQAHAASAVLNFSENCTPELLNPYLDGIVGKLLVLLQNPKQMVQEGSLTALASVADSSQAHFQKYYDAVMPYLKAILMNATDKANRMLRAKSMECISLVGMAVGKDKFRDDAKQVMDVLLSLQGSQLETDDPTISYMLQAWARLCKCLGQDFLPYMNVVMPPLLHSAQLKPDVTITSADSDADIDESDDESIETIQLGDKRIGIKTSVLEEKATACNMLCCYADELKEGFFPWIDQVEYPYLLSHVFVAPILLPLLKFYFHEEVRKAAVSAMPELLRSAKLAVEKGQSQGRNESYVKQLSDYIIPALIEALHKEPETEICASMLDAINECVQICGLLLDGNQVRSIVEELKQVITASSTRRNERLERVKAEDFDAEEGEMLKEENEAEEELFDQVGDCLGTLLKTYKAPFLPLFDELLPYLMPMWGKDRTSEEKRIAICIFDDVAEHCGDAAFKYYETFLPVVLEACNDTSTDVRQASVYGVGVCAEFGGGAFRPFVGEALARLDGVIRRPDALHPDNVMAYDNAVSALGKICQFHRDSINAAQIVPAWLNCLPLKGDLIEAKVVHDQLCSMVERSDGELLGLNHQYLPKIVSVFADVLCAGKDLASDQTVNRMINLLRQLQQTLPPAALASTSDGELLGLNHQYLPKIVSVFADVLCAGKDLASDQTVSRMINLLRQLQQTLPPAALASTFSSLQPQQQLALQSILSS</sequence>
<dbReference type="Pfam" id="PF25574">
    <property type="entry name" value="TPR_IMB1"/>
    <property type="match status" value="2"/>
</dbReference>
<dbReference type="OrthoDB" id="543373at2759"/>
<dbReference type="SUPFAM" id="SSF48371">
    <property type="entry name" value="ARM repeat"/>
    <property type="match status" value="2"/>
</dbReference>
<dbReference type="Pfam" id="PF18808">
    <property type="entry name" value="Importin_rep_4"/>
    <property type="match status" value="1"/>
</dbReference>
<feature type="domain" description="TOG" evidence="7">
    <location>
        <begin position="691"/>
        <end position="919"/>
    </location>
</feature>
<keyword evidence="2" id="KW-0813">Transport</keyword>
<dbReference type="InterPro" id="IPR040122">
    <property type="entry name" value="Importin_beta"/>
</dbReference>
<dbReference type="Pfam" id="PF18829">
    <property type="entry name" value="Importin_rep_6"/>
    <property type="match status" value="1"/>
</dbReference>
<keyword evidence="3" id="KW-0963">Cytoplasm</keyword>
<dbReference type="EMBL" id="PKPP01004671">
    <property type="protein sequence ID" value="PWA63293.1"/>
    <property type="molecule type" value="Genomic_DNA"/>
</dbReference>
<organism evidence="8 9">
    <name type="scientific">Artemisia annua</name>
    <name type="common">Sweet wormwood</name>
    <dbReference type="NCBI Taxonomy" id="35608"/>
    <lineage>
        <taxon>Eukaryota</taxon>
        <taxon>Viridiplantae</taxon>
        <taxon>Streptophyta</taxon>
        <taxon>Embryophyta</taxon>
        <taxon>Tracheophyta</taxon>
        <taxon>Spermatophyta</taxon>
        <taxon>Magnoliopsida</taxon>
        <taxon>eudicotyledons</taxon>
        <taxon>Gunneridae</taxon>
        <taxon>Pentapetalae</taxon>
        <taxon>asterids</taxon>
        <taxon>campanulids</taxon>
        <taxon>Asterales</taxon>
        <taxon>Asteraceae</taxon>
        <taxon>Asteroideae</taxon>
        <taxon>Anthemideae</taxon>
        <taxon>Artemisiinae</taxon>
        <taxon>Artemisia</taxon>
    </lineage>
</organism>
<comment type="caution">
    <text evidence="8">The sequence shown here is derived from an EMBL/GenBank/DDBJ whole genome shotgun (WGS) entry which is preliminary data.</text>
</comment>
<keyword evidence="5" id="KW-0653">Protein transport</keyword>
<feature type="domain" description="TOG" evidence="7">
    <location>
        <begin position="282"/>
        <end position="523"/>
    </location>
</feature>
<dbReference type="Gene3D" id="1.25.10.10">
    <property type="entry name" value="Leucine-rich Repeat Variant"/>
    <property type="match status" value="3"/>
</dbReference>
<dbReference type="InterPro" id="IPR041389">
    <property type="entry name" value="Importin_rep_6"/>
</dbReference>
<dbReference type="InterPro" id="IPR011989">
    <property type="entry name" value="ARM-like"/>
</dbReference>
<name>A0A2U1MPV4_ARTAN</name>
<reference evidence="8 9" key="1">
    <citation type="journal article" date="2018" name="Mol. Plant">
        <title>The genome of Artemisia annua provides insight into the evolution of Asteraceae family and artemisinin biosynthesis.</title>
        <authorList>
            <person name="Shen Q."/>
            <person name="Zhang L."/>
            <person name="Liao Z."/>
            <person name="Wang S."/>
            <person name="Yan T."/>
            <person name="Shi P."/>
            <person name="Liu M."/>
            <person name="Fu X."/>
            <person name="Pan Q."/>
            <person name="Wang Y."/>
            <person name="Lv Z."/>
            <person name="Lu X."/>
            <person name="Zhang F."/>
            <person name="Jiang W."/>
            <person name="Ma Y."/>
            <person name="Chen M."/>
            <person name="Hao X."/>
            <person name="Li L."/>
            <person name="Tang Y."/>
            <person name="Lv G."/>
            <person name="Zhou Y."/>
            <person name="Sun X."/>
            <person name="Brodelius P.E."/>
            <person name="Rose J.K.C."/>
            <person name="Tang K."/>
        </authorList>
    </citation>
    <scope>NUCLEOTIDE SEQUENCE [LARGE SCALE GENOMIC DNA]</scope>
    <source>
        <strain evidence="9">cv. Huhao1</strain>
        <tissue evidence="8">Leaf</tissue>
    </source>
</reference>
<dbReference type="GO" id="GO:0006606">
    <property type="term" value="P:protein import into nucleus"/>
    <property type="evidence" value="ECO:0007669"/>
    <property type="project" value="InterPro"/>
</dbReference>
<dbReference type="STRING" id="35608.A0A2U1MPV4"/>
<dbReference type="GO" id="GO:0005634">
    <property type="term" value="C:nucleus"/>
    <property type="evidence" value="ECO:0007669"/>
    <property type="project" value="UniProtKB-SubCell"/>
</dbReference>
<gene>
    <name evidence="8" type="ORF">CTI12_AA353930</name>
</gene>
<dbReference type="InterPro" id="IPR000357">
    <property type="entry name" value="HEAT"/>
</dbReference>
<accession>A0A2U1MPV4</accession>
<evidence type="ECO:0000313" key="9">
    <source>
        <dbReference type="Proteomes" id="UP000245207"/>
    </source>
</evidence>
<evidence type="ECO:0000256" key="5">
    <source>
        <dbReference type="ARBA" id="ARBA00022927"/>
    </source>
</evidence>
<dbReference type="InterPro" id="IPR034085">
    <property type="entry name" value="TOG"/>
</dbReference>
<evidence type="ECO:0000256" key="6">
    <source>
        <dbReference type="ARBA" id="ARBA00022990"/>
    </source>
</evidence>
<evidence type="ECO:0000256" key="2">
    <source>
        <dbReference type="ARBA" id="ARBA00022448"/>
    </source>
</evidence>
<evidence type="ECO:0000259" key="7">
    <source>
        <dbReference type="SMART" id="SM01349"/>
    </source>
</evidence>
<dbReference type="SMART" id="SM01349">
    <property type="entry name" value="TOG"/>
    <property type="match status" value="2"/>
</dbReference>
<dbReference type="InterPro" id="IPR016024">
    <property type="entry name" value="ARM-type_fold"/>
</dbReference>
<evidence type="ECO:0000256" key="4">
    <source>
        <dbReference type="ARBA" id="ARBA00022737"/>
    </source>
</evidence>
<protein>
    <submittedName>
        <fullName evidence="8">Armadillo-type fold protein</fullName>
    </submittedName>
</protein>
<keyword evidence="6" id="KW-0007">Acetylation</keyword>